<dbReference type="InterPro" id="IPR028082">
    <property type="entry name" value="Peripla_BP_I"/>
</dbReference>
<dbReference type="SUPFAM" id="SSF53822">
    <property type="entry name" value="Periplasmic binding protein-like I"/>
    <property type="match status" value="1"/>
</dbReference>
<evidence type="ECO:0000313" key="10">
    <source>
        <dbReference type="Proteomes" id="UP000199155"/>
    </source>
</evidence>
<evidence type="ECO:0000256" key="5">
    <source>
        <dbReference type="ARBA" id="ARBA00023136"/>
    </source>
</evidence>
<dbReference type="Gene3D" id="3.40.50.2300">
    <property type="match status" value="2"/>
</dbReference>
<dbReference type="PANTHER" id="PTHR34296">
    <property type="entry name" value="TRANSCRIPTIONAL ACTIVATOR PROTEIN MED"/>
    <property type="match status" value="1"/>
</dbReference>
<gene>
    <name evidence="9" type="ORF">SAMN05421806_111226</name>
</gene>
<dbReference type="AlphaFoldDB" id="A0A1G9EK87"/>
<keyword evidence="4" id="KW-0732">Signal</keyword>
<feature type="region of interest" description="Disordered" evidence="7">
    <location>
        <begin position="14"/>
        <end position="35"/>
    </location>
</feature>
<feature type="compositionally biased region" description="Polar residues" evidence="7">
    <location>
        <begin position="16"/>
        <end position="26"/>
    </location>
</feature>
<dbReference type="Proteomes" id="UP000199155">
    <property type="component" value="Unassembled WGS sequence"/>
</dbReference>
<keyword evidence="10" id="KW-1185">Reference proteome</keyword>
<dbReference type="PANTHER" id="PTHR34296:SF2">
    <property type="entry name" value="ABC TRANSPORTER GUANOSINE-BINDING PROTEIN NUPN"/>
    <property type="match status" value="1"/>
</dbReference>
<evidence type="ECO:0000256" key="2">
    <source>
        <dbReference type="ARBA" id="ARBA00008610"/>
    </source>
</evidence>
<dbReference type="GO" id="GO:0005886">
    <property type="term" value="C:plasma membrane"/>
    <property type="evidence" value="ECO:0007669"/>
    <property type="project" value="UniProtKB-SubCell"/>
</dbReference>
<organism evidence="9 10">
    <name type="scientific">Streptomyces indicus</name>
    <dbReference type="NCBI Taxonomy" id="417292"/>
    <lineage>
        <taxon>Bacteria</taxon>
        <taxon>Bacillati</taxon>
        <taxon>Actinomycetota</taxon>
        <taxon>Actinomycetes</taxon>
        <taxon>Kitasatosporales</taxon>
        <taxon>Streptomycetaceae</taxon>
        <taxon>Streptomyces</taxon>
    </lineage>
</organism>
<reference evidence="9 10" key="1">
    <citation type="submission" date="2016-10" db="EMBL/GenBank/DDBJ databases">
        <authorList>
            <person name="de Groot N.N."/>
        </authorList>
    </citation>
    <scope>NUCLEOTIDE SEQUENCE [LARGE SCALE GENOMIC DNA]</scope>
    <source>
        <strain evidence="9 10">CGMCC 4.5727</strain>
    </source>
</reference>
<evidence type="ECO:0000256" key="1">
    <source>
        <dbReference type="ARBA" id="ARBA00004193"/>
    </source>
</evidence>
<evidence type="ECO:0000256" key="3">
    <source>
        <dbReference type="ARBA" id="ARBA00022475"/>
    </source>
</evidence>
<dbReference type="CDD" id="cd06354">
    <property type="entry name" value="PBP1_PrnA-like"/>
    <property type="match status" value="1"/>
</dbReference>
<evidence type="ECO:0000256" key="6">
    <source>
        <dbReference type="ARBA" id="ARBA00023288"/>
    </source>
</evidence>
<dbReference type="STRING" id="417292.SAMN05421806_111226"/>
<dbReference type="InterPro" id="IPR003760">
    <property type="entry name" value="PnrA-like"/>
</dbReference>
<accession>A0A1G9EK87</accession>
<comment type="subcellular location">
    <subcellularLocation>
        <location evidence="1">Cell membrane</location>
        <topology evidence="1">Lipid-anchor</topology>
    </subcellularLocation>
</comment>
<keyword evidence="3" id="KW-1003">Cell membrane</keyword>
<evidence type="ECO:0000313" key="9">
    <source>
        <dbReference type="EMBL" id="SDK76582.1"/>
    </source>
</evidence>
<evidence type="ECO:0000256" key="7">
    <source>
        <dbReference type="SAM" id="MobiDB-lite"/>
    </source>
</evidence>
<dbReference type="InterPro" id="IPR050957">
    <property type="entry name" value="BMP_lipoprotein"/>
</dbReference>
<evidence type="ECO:0000256" key="4">
    <source>
        <dbReference type="ARBA" id="ARBA00022729"/>
    </source>
</evidence>
<feature type="domain" description="ABC transporter substrate-binding protein PnrA-like" evidence="8">
    <location>
        <begin position="50"/>
        <end position="337"/>
    </location>
</feature>
<proteinExistence type="inferred from homology"/>
<evidence type="ECO:0000259" key="8">
    <source>
        <dbReference type="Pfam" id="PF02608"/>
    </source>
</evidence>
<dbReference type="EMBL" id="FNFF01000011">
    <property type="protein sequence ID" value="SDK76582.1"/>
    <property type="molecule type" value="Genomic_DNA"/>
</dbReference>
<comment type="similarity">
    <text evidence="2">Belongs to the BMP lipoprotein family.</text>
</comment>
<dbReference type="Pfam" id="PF02608">
    <property type="entry name" value="Bmp"/>
    <property type="match status" value="1"/>
</dbReference>
<sequence>MAVAVSALALAASACGKTSTEANTPEDNGGDKGASTSYKGKGIGLAYDIGGQGDQSFNDAAYSGYEKARAEFKIGGVDVEPSDGESDADKVQRLTSLAKQGYNPVIGVGFVYAKAVGEVSKKFPNTTFGIIDDSTVKEKNVADLVFSEEQGSYLAGVAAAKATKTKTVGFIGGVETPLIKKFEAGFVQGVQDTDKSVKIKRQYLTQPPNFDGFSKPDLGKEAAKGMLDADADVIYHAAGLAGQGAIEAAADAKKWAIGVDSDQYNQKALDKQKAYILTSMTKDVGGAVYALTKSVVEGKPLSGEQRFDLKAGGVGLSDSNPAYKEMTDVVAAVDKAKKAIEDGTITVKSTP</sequence>
<keyword evidence="5" id="KW-0472">Membrane</keyword>
<keyword evidence="6" id="KW-0449">Lipoprotein</keyword>
<protein>
    <submittedName>
        <fullName evidence="9">Basic membrane protein A</fullName>
    </submittedName>
</protein>
<name>A0A1G9EK87_9ACTN</name>